<dbReference type="Proteomes" id="UP000078550">
    <property type="component" value="Unassembled WGS sequence"/>
</dbReference>
<dbReference type="EMBL" id="FLRD01000698">
    <property type="protein sequence ID" value="SBT55451.1"/>
    <property type="molecule type" value="Genomic_DNA"/>
</dbReference>
<gene>
    <name evidence="1" type="ORF">POVWA1_070110</name>
    <name evidence="2" type="ORF">POVWA2_072400</name>
</gene>
<name>A0A1A9AGY2_PLAOA</name>
<reference evidence="4" key="2">
    <citation type="submission" date="2016-05" db="EMBL/GenBank/DDBJ databases">
        <authorList>
            <person name="Naeem R."/>
        </authorList>
    </citation>
    <scope>NUCLEOTIDE SEQUENCE [LARGE SCALE GENOMIC DNA]</scope>
</reference>
<dbReference type="AlphaFoldDB" id="A0A1A9AGY2"/>
<evidence type="ECO:0000313" key="1">
    <source>
        <dbReference type="EMBL" id="SBT55451.1"/>
    </source>
</evidence>
<dbReference type="EMBL" id="FLRE01001317">
    <property type="protein sequence ID" value="SBT56249.1"/>
    <property type="molecule type" value="Genomic_DNA"/>
</dbReference>
<protein>
    <submittedName>
        <fullName evidence="1">Uncharacterized protein</fullName>
    </submittedName>
</protein>
<accession>A0A1A9AGY2</accession>
<keyword evidence="4" id="KW-1185">Reference proteome</keyword>
<reference evidence="3" key="3">
    <citation type="submission" date="2016-05" db="EMBL/GenBank/DDBJ databases">
        <authorList>
            <person name="Naeem Raeece"/>
        </authorList>
    </citation>
    <scope>NUCLEOTIDE SEQUENCE [LARGE SCALE GENOMIC DNA]</scope>
</reference>
<evidence type="ECO:0000313" key="3">
    <source>
        <dbReference type="Proteomes" id="UP000078550"/>
    </source>
</evidence>
<dbReference type="Proteomes" id="UP000078555">
    <property type="component" value="Unassembled WGS sequence"/>
</dbReference>
<reference evidence="1" key="1">
    <citation type="submission" date="2016-05" db="EMBL/GenBank/DDBJ databases">
        <authorList>
            <person name="Lavstsen T."/>
            <person name="Jespersen J.S."/>
        </authorList>
    </citation>
    <scope>NUCLEOTIDE SEQUENCE [LARGE SCALE GENOMIC DNA]</scope>
</reference>
<evidence type="ECO:0000313" key="2">
    <source>
        <dbReference type="EMBL" id="SBT56249.1"/>
    </source>
</evidence>
<organism evidence="1 4">
    <name type="scientific">Plasmodium ovale wallikeri</name>
    <dbReference type="NCBI Taxonomy" id="864142"/>
    <lineage>
        <taxon>Eukaryota</taxon>
        <taxon>Sar</taxon>
        <taxon>Alveolata</taxon>
        <taxon>Apicomplexa</taxon>
        <taxon>Aconoidasida</taxon>
        <taxon>Haemosporida</taxon>
        <taxon>Plasmodiidae</taxon>
        <taxon>Plasmodium</taxon>
        <taxon>Plasmodium (Plasmodium)</taxon>
    </lineage>
</organism>
<sequence length="77" mass="9361">MPSNLSRRTCKVHLRHKLNRIPYMKALNYGVQNVKTMKNIQNKEEFIWYISIKQQLIMVIVLLNRKKILFLRHLLEL</sequence>
<proteinExistence type="predicted"/>
<evidence type="ECO:0000313" key="4">
    <source>
        <dbReference type="Proteomes" id="UP000078555"/>
    </source>
</evidence>